<evidence type="ECO:0000313" key="2">
    <source>
        <dbReference type="Proteomes" id="UP000315303"/>
    </source>
</evidence>
<dbReference type="EMBL" id="SAWY01000021">
    <property type="protein sequence ID" value="TPH14590.1"/>
    <property type="molecule type" value="Genomic_DNA"/>
</dbReference>
<dbReference type="Proteomes" id="UP000315303">
    <property type="component" value="Unassembled WGS sequence"/>
</dbReference>
<dbReference type="InterPro" id="IPR008928">
    <property type="entry name" value="6-hairpin_glycosidase_sf"/>
</dbReference>
<dbReference type="InterPro" id="IPR012341">
    <property type="entry name" value="6hp_glycosidase-like_sf"/>
</dbReference>
<comment type="caution">
    <text evidence="1">The sequence shown here is derived from an EMBL/GenBank/DDBJ whole genome shotgun (WGS) entry which is preliminary data.</text>
</comment>
<dbReference type="AlphaFoldDB" id="A0A502KS98"/>
<organism evidence="1 2">
    <name type="scientific">Litorilituus lipolyticus</name>
    <dbReference type="NCBI Taxonomy" id="2491017"/>
    <lineage>
        <taxon>Bacteria</taxon>
        <taxon>Pseudomonadati</taxon>
        <taxon>Pseudomonadota</taxon>
        <taxon>Gammaproteobacteria</taxon>
        <taxon>Alteromonadales</taxon>
        <taxon>Colwelliaceae</taxon>
        <taxon>Litorilituus</taxon>
    </lineage>
</organism>
<reference evidence="1 2" key="1">
    <citation type="submission" date="2019-01" db="EMBL/GenBank/DDBJ databases">
        <title>Litorilituus lipolytica sp. nov., isolated from intertidal sand of the Yellow Sea in China.</title>
        <authorList>
            <person name="Liu A."/>
        </authorList>
    </citation>
    <scope>NUCLEOTIDE SEQUENCE [LARGE SCALE GENOMIC DNA]</scope>
    <source>
        <strain evidence="1 2">RZ04</strain>
    </source>
</reference>
<evidence type="ECO:0000313" key="1">
    <source>
        <dbReference type="EMBL" id="TPH14590.1"/>
    </source>
</evidence>
<dbReference type="SUPFAM" id="SSF48208">
    <property type="entry name" value="Six-hairpin glycosidases"/>
    <property type="match status" value="1"/>
</dbReference>
<keyword evidence="2" id="KW-1185">Reference proteome</keyword>
<protein>
    <recommendedName>
        <fullName evidence="3">Six-hairpin glycosidase-like protein</fullName>
    </recommendedName>
</protein>
<evidence type="ECO:0008006" key="3">
    <source>
        <dbReference type="Google" id="ProtNLM"/>
    </source>
</evidence>
<proteinExistence type="predicted"/>
<dbReference type="OrthoDB" id="2490189at2"/>
<gene>
    <name evidence="1" type="ORF">EPA86_10825</name>
</gene>
<name>A0A502KS98_9GAMM</name>
<dbReference type="Gene3D" id="1.50.10.10">
    <property type="match status" value="1"/>
</dbReference>
<dbReference type="PROSITE" id="PS51257">
    <property type="entry name" value="PROKAR_LIPOPROTEIN"/>
    <property type="match status" value="1"/>
</dbReference>
<sequence length="682" mass="76725">MKSSVYAILAMLPIITACNTKQAHVEPEFKTQVKTDINSLADTLENRWQQTEQGITWRVNDIHEDHIEMSGEQVSAIIYYGNDDTGRLTLKRKIVWPMLRTIPNDTHASFIHDFDLSITPTISLNGQEVEHELLRQVDIDGTLTLHSNLKSGVTVTRTIAPSPTKPLLIEQLTIKNLSKSSVNVKLGPLAYLHYTPAEQGVYGSYKVQATSDKSGKYTLASGDTLIVNVDYKATKTGQIASFDSGQELLARKAYVEGLKRNLQLVTPDPVINQMFEFAKLRSAESIFKTKGGLMHGPGGGRYYAAIWANDQAEYINPFFPFLGNKNGNESAINSFYHFARFMNDEWKYIPSSIIAEGTDIWDGAGDRGDCAMIAYGASRFALAYGDKQKATELLPLINWCIEYSFKQETSEGVIASDSDELEGRFPAGDVNLSTNMLTYGSLISASYLHRELGDVATAERYQNKAIVLAKNIEKYFGGNVQGYDTYQYYQGNDKLRAWIALPFTFGLFERKEQTLAALLSEHLWSEDGIYSEAGNKTFWDRATLYAFRGIFNAQETDTAIRYFKYYSRKRLLGEHVPYAVEAWPEGDQRHLSAESALYARTITEGLFGIEPVAFNAFYIAPYLPSSWDRMCLNHIRAFSNDFNVCVQRDSVNSTQYEIIINANNTAEQRLAWDGKNPIKITL</sequence>
<dbReference type="GO" id="GO:0005975">
    <property type="term" value="P:carbohydrate metabolic process"/>
    <property type="evidence" value="ECO:0007669"/>
    <property type="project" value="InterPro"/>
</dbReference>
<dbReference type="RefSeq" id="WP_140603469.1">
    <property type="nucleotide sequence ID" value="NZ_SAWY01000021.1"/>
</dbReference>
<accession>A0A502KS98</accession>